<feature type="region of interest" description="Disordered" evidence="1">
    <location>
        <begin position="842"/>
        <end position="870"/>
    </location>
</feature>
<feature type="compositionally biased region" description="Polar residues" evidence="1">
    <location>
        <begin position="639"/>
        <end position="656"/>
    </location>
</feature>
<dbReference type="Proteomes" id="UP000008383">
    <property type="component" value="Unassembled WGS sequence"/>
</dbReference>
<dbReference type="SUPFAM" id="SSF50249">
    <property type="entry name" value="Nucleic acid-binding proteins"/>
    <property type="match status" value="1"/>
</dbReference>
<dbReference type="Gene3D" id="2.40.50.140">
    <property type="entry name" value="Nucleic acid-binding proteins"/>
    <property type="match status" value="1"/>
</dbReference>
<feature type="region of interest" description="Disordered" evidence="1">
    <location>
        <begin position="1035"/>
        <end position="1062"/>
    </location>
</feature>
<feature type="compositionally biased region" description="Polar residues" evidence="1">
    <location>
        <begin position="357"/>
        <end position="366"/>
    </location>
</feature>
<dbReference type="HOGENOM" id="CLU_261220_0_0_1"/>
<sequence>MDNKPTASEFSGLAVTPIASLLPDIGSPGELYLHAVVILLWPFSSATKQFGLLLSEPDPRLRSGKGQIKAIFRDSAAEAVAKSSIGIGDTVYLSLLGAKWKRSSHADSGQLEYSQWDLLFSDRVLLEAQRNSIPLSIVNIKLGQHEGENEGLTELPVTPKRLSTGFSSPISTINRSWASPAFSRGSNTLFSSPLLDGQVEEDGYIPGKGRKRTRFSRPSSEWVFVDSAPSPTKDGDVWDDENLEAEINSPDQVPGEQAIENRPPSSSPPSENFLPTKESMVVHETDTQNSVEIQKFQPAVNGESLIPEASNHLSITQAIEHGTALQPAAENPGTVLYKQPLPPDTLDTQTPLLHPTASSDTPTLRNSGAVAETSGHNSIAPVDSTDQEFPSDNDGASLHETVETHLSPENHQNEALDRNTEAELPHDASKREQQVPSDRPSDLVANSHSCTGHLDNSTSTDNRIFPENVTEDAISHHENMDPLSTYSDSSSIVSVDEKRGTTRPSQDGLGIYKSSRSPDNRSTPDAEHLENSPSPESYTQHPASSDGNVSSDVGNNNVLPAHPATEQNKQEIFVISDDESEALDSEGESTAEVQTSKSVRSSVSSGRESSSRSPTPSIEKSTSNERVEDTTHKDVLESQIPSSTADTNSNQHSSFPTWGHDNGVVNPPAHPYMGDQEMSVSFSPIAAGILPTAESDFSHHDLRNYLSGAMCHPRAAHIPTELAISADHPGNLHGEELMSHFLSPQPTDFRTPENVHVSWAQLDPSLRIPHFPVQMDLNLPTPENSQSTEHIQPSIPGLDGQAGISNDPHSYVLPEHPSVPLSDPVQAEEARDTKVQVQVTEVSDHQSDEDPEITHQIPSDDHTSIEPASEPTMNLEISGLRTRLSYFCPLSRLVENFNQLIDCIAIVVDITPVSRAVKGAKDYHVSLKLTDKSSGGSTTTAQIFHREKDALPVPAEGDTILLRNFRVQSLNHMMILNNMETSAWAFFPQDGEVDVQVDGTPVEFGTEEQDFATNLREWYKQEGAELVIRNTSRNSHRESISVSVSSRSASETGSHLRNAIRKRRRESRITYHELRDGKRYADVGSPSDNETIHELRNGTLYAHPS</sequence>
<dbReference type="InterPro" id="IPR012340">
    <property type="entry name" value="NA-bd_OB-fold"/>
</dbReference>
<accession>D4DFN0</accession>
<reference evidence="4" key="1">
    <citation type="journal article" date="2011" name="Genome Biol.">
        <title>Comparative and functional genomics provide insights into the pathogenicity of dermatophytic fungi.</title>
        <authorList>
            <person name="Burmester A."/>
            <person name="Shelest E."/>
            <person name="Gloeckner G."/>
            <person name="Heddergott C."/>
            <person name="Schindler S."/>
            <person name="Staib P."/>
            <person name="Heidel A."/>
            <person name="Felder M."/>
            <person name="Petzold A."/>
            <person name="Szafranski K."/>
            <person name="Feuermann M."/>
            <person name="Pedruzzi I."/>
            <person name="Priebe S."/>
            <person name="Groth M."/>
            <person name="Winkler R."/>
            <person name="Li W."/>
            <person name="Kniemeyer O."/>
            <person name="Schroeckh V."/>
            <person name="Hertweck C."/>
            <person name="Hube B."/>
            <person name="White T.C."/>
            <person name="Platzer M."/>
            <person name="Guthke R."/>
            <person name="Heitman J."/>
            <person name="Woestemeyer J."/>
            <person name="Zipfel P.F."/>
            <person name="Monod M."/>
            <person name="Brakhage A.A."/>
        </authorList>
    </citation>
    <scope>NUCLEOTIDE SEQUENCE [LARGE SCALE GENOMIC DNA]</scope>
    <source>
        <strain evidence="4">HKI 0517</strain>
    </source>
</reference>
<evidence type="ECO:0000259" key="2">
    <source>
        <dbReference type="SMART" id="SM00976"/>
    </source>
</evidence>
<dbReference type="GO" id="GO:0000723">
    <property type="term" value="P:telomere maintenance"/>
    <property type="evidence" value="ECO:0007669"/>
    <property type="project" value="InterPro"/>
</dbReference>
<feature type="compositionally biased region" description="Polar residues" evidence="1">
    <location>
        <begin position="531"/>
        <end position="543"/>
    </location>
</feature>
<feature type="region of interest" description="Disordered" evidence="1">
    <location>
        <begin position="248"/>
        <end position="274"/>
    </location>
</feature>
<organism evidence="3 4">
    <name type="scientific">Trichophyton verrucosum (strain HKI 0517)</name>
    <dbReference type="NCBI Taxonomy" id="663202"/>
    <lineage>
        <taxon>Eukaryota</taxon>
        <taxon>Fungi</taxon>
        <taxon>Dikarya</taxon>
        <taxon>Ascomycota</taxon>
        <taxon>Pezizomycotina</taxon>
        <taxon>Eurotiomycetes</taxon>
        <taxon>Eurotiomycetidae</taxon>
        <taxon>Onygenales</taxon>
        <taxon>Arthrodermataceae</taxon>
        <taxon>Trichophyton</taxon>
    </lineage>
</organism>
<feature type="compositionally biased region" description="Basic and acidic residues" evidence="1">
    <location>
        <begin position="400"/>
        <end position="433"/>
    </location>
</feature>
<feature type="compositionally biased region" description="Basic and acidic residues" evidence="1">
    <location>
        <begin position="622"/>
        <end position="636"/>
    </location>
</feature>
<dbReference type="SMART" id="SM00976">
    <property type="entry name" value="Telo_bind"/>
    <property type="match status" value="1"/>
</dbReference>
<feature type="region of interest" description="Disordered" evidence="1">
    <location>
        <begin position="478"/>
        <end position="660"/>
    </location>
</feature>
<proteinExistence type="predicted"/>
<feature type="compositionally biased region" description="Polar residues" evidence="1">
    <location>
        <begin position="781"/>
        <end position="791"/>
    </location>
</feature>
<dbReference type="Pfam" id="PF02765">
    <property type="entry name" value="POT1"/>
    <property type="match status" value="1"/>
</dbReference>
<feature type="compositionally biased region" description="Low complexity" evidence="1">
    <location>
        <begin position="544"/>
        <end position="558"/>
    </location>
</feature>
<evidence type="ECO:0000256" key="1">
    <source>
        <dbReference type="SAM" id="MobiDB-lite"/>
    </source>
</evidence>
<dbReference type="OrthoDB" id="5363079at2759"/>
<dbReference type="AlphaFoldDB" id="D4DFN0"/>
<feature type="compositionally biased region" description="Low complexity" evidence="1">
    <location>
        <begin position="344"/>
        <end position="356"/>
    </location>
</feature>
<feature type="compositionally biased region" description="Low complexity" evidence="1">
    <location>
        <begin position="595"/>
        <end position="621"/>
    </location>
</feature>
<comment type="caution">
    <text evidence="3">The sequence shown here is derived from an EMBL/GenBank/DDBJ whole genome shotgun (WGS) entry which is preliminary data.</text>
</comment>
<feature type="region of interest" description="Disordered" evidence="1">
    <location>
        <begin position="339"/>
        <end position="465"/>
    </location>
</feature>
<feature type="compositionally biased region" description="Acidic residues" evidence="1">
    <location>
        <begin position="576"/>
        <end position="589"/>
    </location>
</feature>
<feature type="compositionally biased region" description="Polar residues" evidence="1">
    <location>
        <begin position="444"/>
        <end position="462"/>
    </location>
</feature>
<evidence type="ECO:0000313" key="3">
    <source>
        <dbReference type="EMBL" id="EFE39388.1"/>
    </source>
</evidence>
<keyword evidence="4" id="KW-1185">Reference proteome</keyword>
<feature type="domain" description="Telomeric single stranded DNA binding POT1/Cdc13" evidence="2">
    <location>
        <begin position="887"/>
        <end position="1020"/>
    </location>
</feature>
<dbReference type="GO" id="GO:0000781">
    <property type="term" value="C:chromosome, telomeric region"/>
    <property type="evidence" value="ECO:0007669"/>
    <property type="project" value="InterPro"/>
</dbReference>
<dbReference type="GO" id="GO:0003677">
    <property type="term" value="F:DNA binding"/>
    <property type="evidence" value="ECO:0007669"/>
    <property type="project" value="InterPro"/>
</dbReference>
<dbReference type="EMBL" id="ACYE01000339">
    <property type="protein sequence ID" value="EFE39388.1"/>
    <property type="molecule type" value="Genomic_DNA"/>
</dbReference>
<dbReference type="RefSeq" id="XP_003020012.1">
    <property type="nucleotide sequence ID" value="XM_003019966.1"/>
</dbReference>
<dbReference type="GeneID" id="9580181"/>
<dbReference type="InterPro" id="IPR011564">
    <property type="entry name" value="Telomer_end-bd_POT1/Cdc13"/>
</dbReference>
<name>D4DFN0_TRIVH</name>
<evidence type="ECO:0000313" key="4">
    <source>
        <dbReference type="Proteomes" id="UP000008383"/>
    </source>
</evidence>
<protein>
    <recommendedName>
        <fullName evidence="2">Telomeric single stranded DNA binding POT1/Cdc13 domain-containing protein</fullName>
    </recommendedName>
</protein>
<feature type="compositionally biased region" description="Basic and acidic residues" evidence="1">
    <location>
        <begin position="516"/>
        <end position="530"/>
    </location>
</feature>
<dbReference type="KEGG" id="tve:TRV_05981"/>
<dbReference type="CDD" id="cd04497">
    <property type="entry name" value="hPOT1_OB1_like"/>
    <property type="match status" value="1"/>
</dbReference>
<feature type="region of interest" description="Disordered" evidence="1">
    <location>
        <begin position="192"/>
        <end position="216"/>
    </location>
</feature>
<feature type="compositionally biased region" description="Low complexity" evidence="1">
    <location>
        <begin position="1040"/>
        <end position="1053"/>
    </location>
</feature>
<feature type="region of interest" description="Disordered" evidence="1">
    <location>
        <begin position="781"/>
        <end position="807"/>
    </location>
</feature>
<gene>
    <name evidence="3" type="ORF">TRV_05981</name>
</gene>